<evidence type="ECO:0000313" key="6">
    <source>
        <dbReference type="EMBL" id="CZF84631.1"/>
    </source>
</evidence>
<evidence type="ECO:0000259" key="5">
    <source>
        <dbReference type="Pfam" id="PF13472"/>
    </source>
</evidence>
<dbReference type="InterPro" id="IPR051532">
    <property type="entry name" value="Ester_Hydrolysis_Enzymes"/>
</dbReference>
<accession>A0A128FEE3</accession>
<evidence type="ECO:0000256" key="1">
    <source>
        <dbReference type="ARBA" id="ARBA00008668"/>
    </source>
</evidence>
<organism evidence="6 7">
    <name type="scientific">Grimontia marina</name>
    <dbReference type="NCBI Taxonomy" id="646534"/>
    <lineage>
        <taxon>Bacteria</taxon>
        <taxon>Pseudomonadati</taxon>
        <taxon>Pseudomonadota</taxon>
        <taxon>Gammaproteobacteria</taxon>
        <taxon>Vibrionales</taxon>
        <taxon>Vibrionaceae</taxon>
        <taxon>Grimontia</taxon>
    </lineage>
</organism>
<dbReference type="AlphaFoldDB" id="A0A128FEE3"/>
<dbReference type="InterPro" id="IPR036514">
    <property type="entry name" value="SGNH_hydro_sf"/>
</dbReference>
<feature type="chain" id="PRO_5007282365" evidence="4">
    <location>
        <begin position="19"/>
        <end position="202"/>
    </location>
</feature>
<dbReference type="Proteomes" id="UP000073601">
    <property type="component" value="Unassembled WGS sequence"/>
</dbReference>
<protein>
    <submittedName>
        <fullName evidence="6">Arylesterase</fullName>
        <ecNumber evidence="6">3.1.1.2</ecNumber>
    </submittedName>
</protein>
<dbReference type="Gene3D" id="3.40.50.1110">
    <property type="entry name" value="SGNH hydrolase"/>
    <property type="match status" value="1"/>
</dbReference>
<evidence type="ECO:0000313" key="7">
    <source>
        <dbReference type="Proteomes" id="UP000073601"/>
    </source>
</evidence>
<dbReference type="Pfam" id="PF13472">
    <property type="entry name" value="Lipase_GDSL_2"/>
    <property type="match status" value="1"/>
</dbReference>
<name>A0A128FEE3_9GAMM</name>
<dbReference type="PANTHER" id="PTHR30383">
    <property type="entry name" value="THIOESTERASE 1/PROTEASE 1/LYSOPHOSPHOLIPASE L1"/>
    <property type="match status" value="1"/>
</dbReference>
<reference evidence="7" key="1">
    <citation type="submission" date="2016-02" db="EMBL/GenBank/DDBJ databases">
        <authorList>
            <person name="Rodrigo-Torres Lidia"/>
            <person name="Arahal R.David."/>
        </authorList>
    </citation>
    <scope>NUCLEOTIDE SEQUENCE [LARGE SCALE GENOMIC DNA]</scope>
    <source>
        <strain evidence="7">CECT 8713</strain>
    </source>
</reference>
<evidence type="ECO:0000256" key="3">
    <source>
        <dbReference type="ARBA" id="ARBA00022801"/>
    </source>
</evidence>
<dbReference type="GO" id="GO:0004064">
    <property type="term" value="F:arylesterase activity"/>
    <property type="evidence" value="ECO:0007669"/>
    <property type="project" value="UniProtKB-EC"/>
</dbReference>
<dbReference type="CDD" id="cd01822">
    <property type="entry name" value="Lysophospholipase_L1_like"/>
    <property type="match status" value="1"/>
</dbReference>
<dbReference type="OrthoDB" id="9786188at2"/>
<keyword evidence="2 4" id="KW-0732">Signal</keyword>
<comment type="similarity">
    <text evidence="1">Belongs to the 'GDSL' lipolytic enzyme family.</text>
</comment>
<proteinExistence type="inferred from homology"/>
<gene>
    <name evidence="6" type="ORF">GMA8713_03180</name>
</gene>
<keyword evidence="3 6" id="KW-0378">Hydrolase</keyword>
<dbReference type="GO" id="GO:0006629">
    <property type="term" value="P:lipid metabolic process"/>
    <property type="evidence" value="ECO:0007669"/>
    <property type="project" value="InterPro"/>
</dbReference>
<evidence type="ECO:0000256" key="2">
    <source>
        <dbReference type="ARBA" id="ARBA00022729"/>
    </source>
</evidence>
<dbReference type="EMBL" id="FIZY01000031">
    <property type="protein sequence ID" value="CZF84631.1"/>
    <property type="molecule type" value="Genomic_DNA"/>
</dbReference>
<dbReference type="GO" id="GO:0004622">
    <property type="term" value="F:phosphatidylcholine lysophospholipase activity"/>
    <property type="evidence" value="ECO:0007669"/>
    <property type="project" value="UniProtKB-ARBA"/>
</dbReference>
<dbReference type="PANTHER" id="PTHR30383:SF24">
    <property type="entry name" value="THIOESTERASE 1_PROTEASE 1_LYSOPHOSPHOLIPASE L1"/>
    <property type="match status" value="1"/>
</dbReference>
<dbReference type="SUPFAM" id="SSF52266">
    <property type="entry name" value="SGNH hydrolase"/>
    <property type="match status" value="1"/>
</dbReference>
<sequence length="202" mass="22436">MIRILSFCLLIVSHSAASQTLLVLGDSLSAGYQMAIEKSWPSLIEPKLTEISKITSVVNASISGDTSGNSLDRLPALLEQYSPDYVVIELGANDGLRGFPPKQIRNNLSELISLSQENGAQVMLMQIQIPPNYGQRYSKAFADIYPELSKEMQIPLIPFFMEKIVLTKGWMMADGLHPKEIAQPWIAEFMATQMLPHIKEQG</sequence>
<keyword evidence="7" id="KW-1185">Reference proteome</keyword>
<dbReference type="InterPro" id="IPR013830">
    <property type="entry name" value="SGNH_hydro"/>
</dbReference>
<evidence type="ECO:0000256" key="4">
    <source>
        <dbReference type="SAM" id="SignalP"/>
    </source>
</evidence>
<dbReference type="FunFam" id="3.40.50.1110:FF:000001">
    <property type="entry name" value="Multifunctional acyl-CoA thioesterase I"/>
    <property type="match status" value="1"/>
</dbReference>
<dbReference type="RefSeq" id="WP_062711953.1">
    <property type="nucleotide sequence ID" value="NZ_CAWRCI010000031.1"/>
</dbReference>
<dbReference type="EC" id="3.1.1.2" evidence="6"/>
<feature type="domain" description="SGNH hydrolase-type esterase" evidence="5">
    <location>
        <begin position="23"/>
        <end position="179"/>
    </location>
</feature>
<feature type="signal peptide" evidence="4">
    <location>
        <begin position="1"/>
        <end position="18"/>
    </location>
</feature>
<dbReference type="PROSITE" id="PS01098">
    <property type="entry name" value="LIPASE_GDSL_SER"/>
    <property type="match status" value="1"/>
</dbReference>
<dbReference type="InterPro" id="IPR008265">
    <property type="entry name" value="Lipase_GDSL_AS"/>
</dbReference>